<dbReference type="OrthoDB" id="7192657at2"/>
<dbReference type="Proteomes" id="UP000198994">
    <property type="component" value="Unassembled WGS sequence"/>
</dbReference>
<dbReference type="AlphaFoldDB" id="A0A1G7K6F2"/>
<keyword evidence="3" id="KW-1185">Reference proteome</keyword>
<name>A0A1G7K6F2_9RHOB</name>
<evidence type="ECO:0000313" key="2">
    <source>
        <dbReference type="EMBL" id="SDF32707.1"/>
    </source>
</evidence>
<dbReference type="Pfam" id="PF13770">
    <property type="entry name" value="DUF4169"/>
    <property type="match status" value="1"/>
</dbReference>
<gene>
    <name evidence="2" type="ORF">SAMN04488105_11765</name>
</gene>
<feature type="compositionally biased region" description="Basic and acidic residues" evidence="1">
    <location>
        <begin position="15"/>
        <end position="58"/>
    </location>
</feature>
<evidence type="ECO:0000256" key="1">
    <source>
        <dbReference type="SAM" id="MobiDB-lite"/>
    </source>
</evidence>
<sequence>MSKVINLNKARKARAKAEQKARADENVILHGRNKAEKTRDKVQSEKTARDLDAHRLDE</sequence>
<dbReference type="RefSeq" id="WP_008886251.1">
    <property type="nucleotide sequence ID" value="NZ_FNAV01000017.1"/>
</dbReference>
<proteinExistence type="predicted"/>
<feature type="region of interest" description="Disordered" evidence="1">
    <location>
        <begin position="1"/>
        <end position="58"/>
    </location>
</feature>
<dbReference type="InterPro" id="IPR025227">
    <property type="entry name" value="DUF4169"/>
</dbReference>
<organism evidence="2 3">
    <name type="scientific">Salipiger thiooxidans</name>
    <dbReference type="NCBI Taxonomy" id="282683"/>
    <lineage>
        <taxon>Bacteria</taxon>
        <taxon>Pseudomonadati</taxon>
        <taxon>Pseudomonadota</taxon>
        <taxon>Alphaproteobacteria</taxon>
        <taxon>Rhodobacterales</taxon>
        <taxon>Roseobacteraceae</taxon>
        <taxon>Salipiger</taxon>
    </lineage>
</organism>
<protein>
    <recommendedName>
        <fullName evidence="4">DUF4169 domain-containing protein</fullName>
    </recommendedName>
</protein>
<dbReference type="STRING" id="282683.SAMN04488105_11765"/>
<evidence type="ECO:0000313" key="3">
    <source>
        <dbReference type="Proteomes" id="UP000198994"/>
    </source>
</evidence>
<accession>A0A1G7K6F2</accession>
<reference evidence="3" key="1">
    <citation type="submission" date="2016-10" db="EMBL/GenBank/DDBJ databases">
        <authorList>
            <person name="Varghese N."/>
            <person name="Submissions S."/>
        </authorList>
    </citation>
    <scope>NUCLEOTIDE SEQUENCE [LARGE SCALE GENOMIC DNA]</scope>
    <source>
        <strain evidence="3">DSM 10146</strain>
    </source>
</reference>
<dbReference type="EMBL" id="FNAV01000017">
    <property type="protein sequence ID" value="SDF32707.1"/>
    <property type="molecule type" value="Genomic_DNA"/>
</dbReference>
<evidence type="ECO:0008006" key="4">
    <source>
        <dbReference type="Google" id="ProtNLM"/>
    </source>
</evidence>